<dbReference type="eggNOG" id="COG3666">
    <property type="taxonomic scope" value="Bacteria"/>
</dbReference>
<evidence type="ECO:0000259" key="2">
    <source>
        <dbReference type="Pfam" id="PF05598"/>
    </source>
</evidence>
<dbReference type="AlphaFoldDB" id="Q024F7"/>
<name>Q024F7_SOLUE</name>
<evidence type="ECO:0008006" key="5">
    <source>
        <dbReference type="Google" id="ProtNLM"/>
    </source>
</evidence>
<evidence type="ECO:0000259" key="3">
    <source>
        <dbReference type="Pfam" id="PF13751"/>
    </source>
</evidence>
<feature type="region of interest" description="Disordered" evidence="1">
    <location>
        <begin position="192"/>
        <end position="215"/>
    </location>
</feature>
<feature type="domain" description="Transposase InsH N-terminal" evidence="2">
    <location>
        <begin position="34"/>
        <end position="126"/>
    </location>
</feature>
<dbReference type="KEGG" id="sus:Acid_2630"/>
<evidence type="ECO:0000313" key="4">
    <source>
        <dbReference type="EMBL" id="ABJ83619.1"/>
    </source>
</evidence>
<dbReference type="InterPro" id="IPR008490">
    <property type="entry name" value="Transposase_InsH_N"/>
</dbReference>
<organism evidence="4">
    <name type="scientific">Solibacter usitatus (strain Ellin6076)</name>
    <dbReference type="NCBI Taxonomy" id="234267"/>
    <lineage>
        <taxon>Bacteria</taxon>
        <taxon>Pseudomonadati</taxon>
        <taxon>Acidobacteriota</taxon>
        <taxon>Terriglobia</taxon>
        <taxon>Bryobacterales</taxon>
        <taxon>Solibacteraceae</taxon>
        <taxon>Candidatus Solibacter</taxon>
    </lineage>
</organism>
<feature type="compositionally biased region" description="Basic and acidic residues" evidence="1">
    <location>
        <begin position="231"/>
        <end position="242"/>
    </location>
</feature>
<dbReference type="PANTHER" id="PTHR33408:SF4">
    <property type="entry name" value="TRANSPOSASE DDE DOMAIN-CONTAINING PROTEIN"/>
    <property type="match status" value="1"/>
</dbReference>
<dbReference type="NCBIfam" id="NF033551">
    <property type="entry name" value="transpos_IS1182"/>
    <property type="match status" value="1"/>
</dbReference>
<sequence length="516" mass="57407">MPPVVAPVIEPEKPKAKVKPIDRSQGVLRPVIVEELVGPDHKVRAIWELTGQLDLSGYYGKIQSQEGKAGSSAWNPQLLLSVWLYAYSEQVTSARYLSTLMEYEPGLMWLAGLGVVNYWTLNAFRSSHQEELSKLLAELLGVLSHEGLITLECVAHDGTKIQAQAGSDTFRRGKTLEKEILKAQELVVELERQEASGGSGNARRDAAQRRAARERNERMKLAAEELEKVRAAKKSEQERAEARVSLTEPESRNMKHGNNAIEPSYNVQISVDAEQKIIVGFCLTQSSSDSGCLQEAMEQVKETVGRYPEQSVADGGFTNQASIHDMNQSGIDFYGSLAEPEMRQAASMKAAGIDPAFGPSAFQVLTESKSLQCPAGKILEYVRQSKKGDTTYWQYQAESKDCGGCEYQKQCCPRPEKGRLVSIRMEENEEVAAFREKMKTEAAQQIYKKRGPVAEFPNAWIKEKLGIRKFRLRGMAKATTEALWGVLTYDVQQWIRLSWRPKVMAAVVGNGATQLA</sequence>
<feature type="domain" description="Transposase DDE" evidence="3">
    <location>
        <begin position="373"/>
        <end position="490"/>
    </location>
</feature>
<dbReference type="InterPro" id="IPR025668">
    <property type="entry name" value="Tnp_DDE_dom"/>
</dbReference>
<dbReference type="Pfam" id="PF05598">
    <property type="entry name" value="DUF772"/>
    <property type="match status" value="1"/>
</dbReference>
<evidence type="ECO:0000256" key="1">
    <source>
        <dbReference type="SAM" id="MobiDB-lite"/>
    </source>
</evidence>
<accession>Q024F7</accession>
<dbReference type="HOGENOM" id="CLU_021293_12_0_0"/>
<protein>
    <recommendedName>
        <fullName evidence="5">Transposase, IS4 family</fullName>
    </recommendedName>
</protein>
<dbReference type="InParanoid" id="Q024F7"/>
<feature type="compositionally biased region" description="Basic and acidic residues" evidence="1">
    <location>
        <begin position="202"/>
        <end position="215"/>
    </location>
</feature>
<dbReference type="STRING" id="234267.Acid_2630"/>
<feature type="region of interest" description="Disordered" evidence="1">
    <location>
        <begin position="231"/>
        <end position="259"/>
    </location>
</feature>
<dbReference type="InterPro" id="IPR047629">
    <property type="entry name" value="IS1182_transpos"/>
</dbReference>
<dbReference type="PANTHER" id="PTHR33408">
    <property type="entry name" value="TRANSPOSASE"/>
    <property type="match status" value="1"/>
</dbReference>
<gene>
    <name evidence="4" type="ordered locus">Acid_2630</name>
</gene>
<proteinExistence type="predicted"/>
<dbReference type="EMBL" id="CP000473">
    <property type="protein sequence ID" value="ABJ83619.1"/>
    <property type="molecule type" value="Genomic_DNA"/>
</dbReference>
<dbReference type="Pfam" id="PF13751">
    <property type="entry name" value="DDE_Tnp_1_6"/>
    <property type="match status" value="1"/>
</dbReference>
<reference evidence="4" key="1">
    <citation type="submission" date="2006-10" db="EMBL/GenBank/DDBJ databases">
        <title>Complete sequence of Solibacter usitatus Ellin6076.</title>
        <authorList>
            <consortium name="US DOE Joint Genome Institute"/>
            <person name="Copeland A."/>
            <person name="Lucas S."/>
            <person name="Lapidus A."/>
            <person name="Barry K."/>
            <person name="Detter J.C."/>
            <person name="Glavina del Rio T."/>
            <person name="Hammon N."/>
            <person name="Israni S."/>
            <person name="Dalin E."/>
            <person name="Tice H."/>
            <person name="Pitluck S."/>
            <person name="Thompson L.S."/>
            <person name="Brettin T."/>
            <person name="Bruce D."/>
            <person name="Han C."/>
            <person name="Tapia R."/>
            <person name="Gilna P."/>
            <person name="Schmutz J."/>
            <person name="Larimer F."/>
            <person name="Land M."/>
            <person name="Hauser L."/>
            <person name="Kyrpides N."/>
            <person name="Mikhailova N."/>
            <person name="Janssen P.H."/>
            <person name="Kuske C.R."/>
            <person name="Richardson P."/>
        </authorList>
    </citation>
    <scope>NUCLEOTIDE SEQUENCE</scope>
    <source>
        <strain evidence="4">Ellin6076</strain>
    </source>
</reference>